<dbReference type="Pfam" id="PF02272">
    <property type="entry name" value="DHHA1"/>
    <property type="match status" value="1"/>
</dbReference>
<organism evidence="3 4">
    <name type="scientific">Halococcoides cellulosivorans</name>
    <dbReference type="NCBI Taxonomy" id="1679096"/>
    <lineage>
        <taxon>Archaea</taxon>
        <taxon>Methanobacteriati</taxon>
        <taxon>Methanobacteriota</taxon>
        <taxon>Stenosarchaea group</taxon>
        <taxon>Halobacteria</taxon>
        <taxon>Halobacteriales</taxon>
        <taxon>Haloarculaceae</taxon>
        <taxon>Halococcoides</taxon>
    </lineage>
</organism>
<dbReference type="EMBL" id="CP028858">
    <property type="protein sequence ID" value="AWB27589.1"/>
    <property type="molecule type" value="Genomic_DNA"/>
</dbReference>
<feature type="domain" description="DHHA1" evidence="2">
    <location>
        <begin position="340"/>
        <end position="420"/>
    </location>
</feature>
<keyword evidence="4" id="KW-1185">Reference proteome</keyword>
<sequence length="481" mass="51234">MASRLVVGAGAHTKALCSRLSETSVETVLITEDGDLAEWAIEQADLTVHQADPTVPSTYADLPEPVQSAAVTEHCEMVGDAIKTAHPDTHVVGFGAASRTDAVFDPSAAVATAVVDATAPRRRHLAKVRPILATADDLAILTHDTPDPDAIASGMALAAVAEQFDCPAEINYFGSISHQQNRAFVNLLDVELCRLDSTDAIADADAIALVDHARPGINDQLDRSTPIDIVIDHHPPNAPVDARYVDLDSDVGATSSLMLDYLDHFGVDLDRSLATALLFGQRVDTAQFSREVSVRDLEAAARLVEAADLTVLQRIENPGMSPSALDTIGRAITNRRRHGSIVTSFVGDPGDRDILAQAADQLLGIEDITTTLVYGLVDGTIHLSARARGTDLDVGTALREAFDRIGSAGGHADMAGGQIEIGLLVDRDEADDVGSIVERVIVDRFLEAIDDRPVRDLALDDREAVPSESVFDPPSEYGDSR</sequence>
<dbReference type="Gene3D" id="3.90.1640.10">
    <property type="entry name" value="inorganic pyrophosphatase (n-terminal core)"/>
    <property type="match status" value="1"/>
</dbReference>
<gene>
    <name evidence="3" type="ORF">HARCEL1_07630</name>
</gene>
<protein>
    <submittedName>
        <fullName evidence="3">DHH family phosphoesterase</fullName>
    </submittedName>
</protein>
<dbReference type="PANTHER" id="PTHR47618:SF1">
    <property type="entry name" value="BIFUNCTIONAL OLIGORIBONUCLEASE AND PAP PHOSPHATASE NRNA"/>
    <property type="match status" value="1"/>
</dbReference>
<dbReference type="InterPro" id="IPR051319">
    <property type="entry name" value="Oligoribo/pAp-PDE_c-di-AMP_PDE"/>
</dbReference>
<dbReference type="KEGG" id="harc:HARCEL1_07630"/>
<proteinExistence type="predicted"/>
<dbReference type="Proteomes" id="UP000244727">
    <property type="component" value="Chromosome"/>
</dbReference>
<evidence type="ECO:0000259" key="1">
    <source>
        <dbReference type="Pfam" id="PF01368"/>
    </source>
</evidence>
<dbReference type="PANTHER" id="PTHR47618">
    <property type="entry name" value="BIFUNCTIONAL OLIGORIBONUCLEASE AND PAP PHOSPHATASE NRNA"/>
    <property type="match status" value="1"/>
</dbReference>
<dbReference type="InterPro" id="IPR003156">
    <property type="entry name" value="DHHA1_dom"/>
</dbReference>
<evidence type="ECO:0000313" key="4">
    <source>
        <dbReference type="Proteomes" id="UP000244727"/>
    </source>
</evidence>
<evidence type="ECO:0000313" key="3">
    <source>
        <dbReference type="EMBL" id="AWB27589.1"/>
    </source>
</evidence>
<dbReference type="GeneID" id="36512367"/>
<dbReference type="SUPFAM" id="SSF64182">
    <property type="entry name" value="DHH phosphoesterases"/>
    <property type="match status" value="1"/>
</dbReference>
<dbReference type="RefSeq" id="WP_108381990.1">
    <property type="nucleotide sequence ID" value="NZ_CP028858.1"/>
</dbReference>
<feature type="domain" description="DDH" evidence="1">
    <location>
        <begin position="139"/>
        <end position="280"/>
    </location>
</feature>
<dbReference type="InterPro" id="IPR001667">
    <property type="entry name" value="DDH_dom"/>
</dbReference>
<dbReference type="InterPro" id="IPR038763">
    <property type="entry name" value="DHH_sf"/>
</dbReference>
<evidence type="ECO:0000259" key="2">
    <source>
        <dbReference type="Pfam" id="PF02272"/>
    </source>
</evidence>
<reference evidence="3 4" key="1">
    <citation type="submission" date="2018-04" db="EMBL/GenBank/DDBJ databases">
        <title>Halococcoides cellulosivorans gen. nov., sp. nov., an extremely halophilic cellulose-utilizing haloarchaeon from hypersaline lakes.</title>
        <authorList>
            <person name="Sorokin D.Y."/>
            <person name="Toshchakov S.V."/>
            <person name="Samarov N.I."/>
            <person name="Korzhenkov A."/>
            <person name="Kublanov I.V."/>
        </authorList>
    </citation>
    <scope>NUCLEOTIDE SEQUENCE [LARGE SCALE GENOMIC DNA]</scope>
    <source>
        <strain evidence="3 4">HArcel1</strain>
    </source>
</reference>
<dbReference type="Pfam" id="PF01368">
    <property type="entry name" value="DHH"/>
    <property type="match status" value="1"/>
</dbReference>
<dbReference type="AlphaFoldDB" id="A0A2R4X1C4"/>
<name>A0A2R4X1C4_9EURY</name>
<accession>A0A2R4X1C4</accession>
<dbReference type="GO" id="GO:0003676">
    <property type="term" value="F:nucleic acid binding"/>
    <property type="evidence" value="ECO:0007669"/>
    <property type="project" value="InterPro"/>
</dbReference>